<feature type="repeat" description="ANK" evidence="3">
    <location>
        <begin position="178"/>
        <end position="210"/>
    </location>
</feature>
<name>A0ABS4IPB8_9BACL</name>
<evidence type="ECO:0000256" key="2">
    <source>
        <dbReference type="ARBA" id="ARBA00023043"/>
    </source>
</evidence>
<dbReference type="SUPFAM" id="SSF48403">
    <property type="entry name" value="Ankyrin repeat"/>
    <property type="match status" value="1"/>
</dbReference>
<protein>
    <submittedName>
        <fullName evidence="4">Ankyrin repeat protein</fullName>
    </submittedName>
</protein>
<dbReference type="SMART" id="SM00248">
    <property type="entry name" value="ANK"/>
    <property type="match status" value="4"/>
</dbReference>
<evidence type="ECO:0000256" key="3">
    <source>
        <dbReference type="PROSITE-ProRule" id="PRU00023"/>
    </source>
</evidence>
<proteinExistence type="predicted"/>
<feature type="repeat" description="ANK" evidence="3">
    <location>
        <begin position="48"/>
        <end position="80"/>
    </location>
</feature>
<dbReference type="Pfam" id="PF12796">
    <property type="entry name" value="Ank_2"/>
    <property type="match status" value="1"/>
</dbReference>
<dbReference type="Proteomes" id="UP001519287">
    <property type="component" value="Unassembled WGS sequence"/>
</dbReference>
<evidence type="ECO:0000313" key="5">
    <source>
        <dbReference type="Proteomes" id="UP001519287"/>
    </source>
</evidence>
<dbReference type="InterPro" id="IPR050745">
    <property type="entry name" value="Multifunctional_regulatory"/>
</dbReference>
<dbReference type="PANTHER" id="PTHR24189">
    <property type="entry name" value="MYOTROPHIN"/>
    <property type="match status" value="1"/>
</dbReference>
<reference evidence="4 5" key="1">
    <citation type="submission" date="2021-03" db="EMBL/GenBank/DDBJ databases">
        <title>Genomic Encyclopedia of Type Strains, Phase IV (KMG-IV): sequencing the most valuable type-strain genomes for metagenomic binning, comparative biology and taxonomic classification.</title>
        <authorList>
            <person name="Goeker M."/>
        </authorList>
    </citation>
    <scope>NUCLEOTIDE SEQUENCE [LARGE SCALE GENOMIC DNA]</scope>
    <source>
        <strain evidence="4 5">DSM 26048</strain>
    </source>
</reference>
<gene>
    <name evidence="4" type="ORF">J2Z66_000955</name>
</gene>
<keyword evidence="2 3" id="KW-0040">ANK repeat</keyword>
<feature type="repeat" description="ANK" evidence="3">
    <location>
        <begin position="140"/>
        <end position="172"/>
    </location>
</feature>
<dbReference type="EMBL" id="JAGGLB010000002">
    <property type="protein sequence ID" value="MBP1989360.1"/>
    <property type="molecule type" value="Genomic_DNA"/>
</dbReference>
<dbReference type="Pfam" id="PF00023">
    <property type="entry name" value="Ank"/>
    <property type="match status" value="1"/>
</dbReference>
<sequence>MIKLKDIGNFGSLPEIAMQIYEGNIPALNKALANGWNIEESIELSKHTKLSPLDISLITGQQEVLKLLVEQGANLNTPNNPAILTAVRYCGEQIVRYVHTHGANLHVLNHLKSGAYEQAYYGNKKNIPLIHELGLDIQKHGGKTLRMAASDHDIKTAAFFLEHGADINYNEPDQVYPYKATPLTVAARNNDFAMVKYLVEHGADVTIAEKGGDRAYTIAVSNRNTEMADYLKALEPLEFHSLENKRYALKSYKLPQDLTTFLEGDKLNVGLPDNDLGIEYVRFFSFTDTIEMKVGRQKLLRLSSEVDNYSHIVIVWNPKSKCVGYYDEEHQEYADVCSFAEFLAHPELYLEKILEGEL</sequence>
<dbReference type="RefSeq" id="WP_209970179.1">
    <property type="nucleotide sequence ID" value="NZ_JAGGLB010000002.1"/>
</dbReference>
<accession>A0ABS4IPB8</accession>
<keyword evidence="1" id="KW-0677">Repeat</keyword>
<dbReference type="PROSITE" id="PS50297">
    <property type="entry name" value="ANK_REP_REGION"/>
    <property type="match status" value="2"/>
</dbReference>
<dbReference type="InterPro" id="IPR002110">
    <property type="entry name" value="Ankyrin_rpt"/>
</dbReference>
<dbReference type="Gene3D" id="1.25.40.20">
    <property type="entry name" value="Ankyrin repeat-containing domain"/>
    <property type="match status" value="1"/>
</dbReference>
<dbReference type="InterPro" id="IPR036770">
    <property type="entry name" value="Ankyrin_rpt-contain_sf"/>
</dbReference>
<comment type="caution">
    <text evidence="4">The sequence shown here is derived from an EMBL/GenBank/DDBJ whole genome shotgun (WGS) entry which is preliminary data.</text>
</comment>
<evidence type="ECO:0000313" key="4">
    <source>
        <dbReference type="EMBL" id="MBP1989360.1"/>
    </source>
</evidence>
<evidence type="ECO:0000256" key="1">
    <source>
        <dbReference type="ARBA" id="ARBA00022737"/>
    </source>
</evidence>
<keyword evidence="5" id="KW-1185">Reference proteome</keyword>
<dbReference type="PROSITE" id="PS50088">
    <property type="entry name" value="ANK_REPEAT"/>
    <property type="match status" value="3"/>
</dbReference>
<organism evidence="4 5">
    <name type="scientific">Paenibacillus eucommiae</name>
    <dbReference type="NCBI Taxonomy" id="1355755"/>
    <lineage>
        <taxon>Bacteria</taxon>
        <taxon>Bacillati</taxon>
        <taxon>Bacillota</taxon>
        <taxon>Bacilli</taxon>
        <taxon>Bacillales</taxon>
        <taxon>Paenibacillaceae</taxon>
        <taxon>Paenibacillus</taxon>
    </lineage>
</organism>